<keyword evidence="1" id="KW-0472">Membrane</keyword>
<keyword evidence="1" id="KW-0812">Transmembrane</keyword>
<organism evidence="2 3">
    <name type="scientific">Paractinoplanes durhamensis</name>
    <dbReference type="NCBI Taxonomy" id="113563"/>
    <lineage>
        <taxon>Bacteria</taxon>
        <taxon>Bacillati</taxon>
        <taxon>Actinomycetota</taxon>
        <taxon>Actinomycetes</taxon>
        <taxon>Micromonosporales</taxon>
        <taxon>Micromonosporaceae</taxon>
        <taxon>Paractinoplanes</taxon>
    </lineage>
</organism>
<evidence type="ECO:0000313" key="2">
    <source>
        <dbReference type="EMBL" id="GIE07860.1"/>
    </source>
</evidence>
<name>A0ABQ3ZDJ8_9ACTN</name>
<proteinExistence type="predicted"/>
<feature type="transmembrane region" description="Helical" evidence="1">
    <location>
        <begin position="35"/>
        <end position="55"/>
    </location>
</feature>
<gene>
    <name evidence="2" type="ORF">Adu01nite_92100</name>
</gene>
<dbReference type="EMBL" id="BOML01000091">
    <property type="protein sequence ID" value="GIE07860.1"/>
    <property type="molecule type" value="Genomic_DNA"/>
</dbReference>
<protein>
    <recommendedName>
        <fullName evidence="4">PH domain-containing protein</fullName>
    </recommendedName>
</protein>
<evidence type="ECO:0000256" key="1">
    <source>
        <dbReference type="SAM" id="Phobius"/>
    </source>
</evidence>
<feature type="transmembrane region" description="Helical" evidence="1">
    <location>
        <begin position="67"/>
        <end position="89"/>
    </location>
</feature>
<evidence type="ECO:0000313" key="3">
    <source>
        <dbReference type="Proteomes" id="UP000637628"/>
    </source>
</evidence>
<accession>A0ABQ3ZDJ8</accession>
<reference evidence="2 3" key="1">
    <citation type="submission" date="2021-01" db="EMBL/GenBank/DDBJ databases">
        <title>Whole genome shotgun sequence of Actinoplanes durhamensis NBRC 14914.</title>
        <authorList>
            <person name="Komaki H."/>
            <person name="Tamura T."/>
        </authorList>
    </citation>
    <scope>NUCLEOTIDE SEQUENCE [LARGE SCALE GENOMIC DNA]</scope>
    <source>
        <strain evidence="2 3">NBRC 14914</strain>
    </source>
</reference>
<keyword evidence="1" id="KW-1133">Transmembrane helix</keyword>
<keyword evidence="3" id="KW-1185">Reference proteome</keyword>
<dbReference type="Proteomes" id="UP000637628">
    <property type="component" value="Unassembled WGS sequence"/>
</dbReference>
<sequence>MRIVKFVIMYEVRLWIALFRWILRRPVRLPAGTTPFQYSGAVTMILAVLLFVSAIEIPILHLMLPWATVRAISLFVGAYGLFWMIGLLATMRVYPHLVGPAGLRIRNSITLDLPLAWSDIASVRVRPRSMPPGGQTQVEDGVLSFGMASGTTVDVVLARPTVVPVKKTRGEPVTAIRFHADDADGLVAAAGAFLAAEVG</sequence>
<evidence type="ECO:0008006" key="4">
    <source>
        <dbReference type="Google" id="ProtNLM"/>
    </source>
</evidence>
<dbReference type="RefSeq" id="WP_203735693.1">
    <property type="nucleotide sequence ID" value="NZ_BAAATX010000049.1"/>
</dbReference>
<comment type="caution">
    <text evidence="2">The sequence shown here is derived from an EMBL/GenBank/DDBJ whole genome shotgun (WGS) entry which is preliminary data.</text>
</comment>